<comment type="caution">
    <text evidence="1">The sequence shown here is derived from an EMBL/GenBank/DDBJ whole genome shotgun (WGS) entry which is preliminary data.</text>
</comment>
<name>A0A821MK56_9BILA</name>
<protein>
    <submittedName>
        <fullName evidence="1">Uncharacterized protein</fullName>
    </submittedName>
</protein>
<dbReference type="AlphaFoldDB" id="A0A821MK56"/>
<gene>
    <name evidence="1" type="ORF">QYT958_LOCUS22035</name>
</gene>
<evidence type="ECO:0000313" key="1">
    <source>
        <dbReference type="EMBL" id="CAF4768619.1"/>
    </source>
</evidence>
<accession>A0A821MK56</accession>
<organism evidence="1 2">
    <name type="scientific">Rotaria socialis</name>
    <dbReference type="NCBI Taxonomy" id="392032"/>
    <lineage>
        <taxon>Eukaryota</taxon>
        <taxon>Metazoa</taxon>
        <taxon>Spiralia</taxon>
        <taxon>Gnathifera</taxon>
        <taxon>Rotifera</taxon>
        <taxon>Eurotatoria</taxon>
        <taxon>Bdelloidea</taxon>
        <taxon>Philodinida</taxon>
        <taxon>Philodinidae</taxon>
        <taxon>Rotaria</taxon>
    </lineage>
</organism>
<proteinExistence type="predicted"/>
<sequence length="85" mass="9884">MRSDFNIDHEEFIDSTNCVFDAVESKDERVTANRHKRIRENAKECYLNLTTSNFTTLRTLSTDSLSSVTIIQAYHIYTNFKSIDT</sequence>
<evidence type="ECO:0000313" key="2">
    <source>
        <dbReference type="Proteomes" id="UP000663848"/>
    </source>
</evidence>
<dbReference type="EMBL" id="CAJOBR010004134">
    <property type="protein sequence ID" value="CAF4768619.1"/>
    <property type="molecule type" value="Genomic_DNA"/>
</dbReference>
<dbReference type="Proteomes" id="UP000663848">
    <property type="component" value="Unassembled WGS sequence"/>
</dbReference>
<reference evidence="1" key="1">
    <citation type="submission" date="2021-02" db="EMBL/GenBank/DDBJ databases">
        <authorList>
            <person name="Nowell W R."/>
        </authorList>
    </citation>
    <scope>NUCLEOTIDE SEQUENCE</scope>
</reference>
<feature type="non-terminal residue" evidence="1">
    <location>
        <position position="1"/>
    </location>
</feature>